<proteinExistence type="predicted"/>
<dbReference type="InterPro" id="IPR002557">
    <property type="entry name" value="Chitin-bd_dom"/>
</dbReference>
<dbReference type="PANTHER" id="PTHR23301:SF0">
    <property type="entry name" value="CHITIN-BINDING TYPE-2 DOMAIN-CONTAINING PROTEIN-RELATED"/>
    <property type="match status" value="1"/>
</dbReference>
<dbReference type="SUPFAM" id="SSF57625">
    <property type="entry name" value="Invertebrate chitin-binding proteins"/>
    <property type="match status" value="2"/>
</dbReference>
<dbReference type="PANTHER" id="PTHR23301">
    <property type="entry name" value="CHITIN BINDING PERITROPHIN-A"/>
    <property type="match status" value="1"/>
</dbReference>
<keyword evidence="3" id="KW-0677">Repeat</keyword>
<dbReference type="AlphaFoldDB" id="A0AAU9FS32"/>
<keyword evidence="5" id="KW-0325">Glycoprotein</keyword>
<dbReference type="PROSITE" id="PS50940">
    <property type="entry name" value="CHIT_BIND_II"/>
    <property type="match status" value="2"/>
</dbReference>
<evidence type="ECO:0000313" key="8">
    <source>
        <dbReference type="EMBL" id="BFF98294.1"/>
    </source>
</evidence>
<evidence type="ECO:0000256" key="5">
    <source>
        <dbReference type="ARBA" id="ARBA00023180"/>
    </source>
</evidence>
<sequence>MRGLCTVVTFAFLVGYALSLPFDDDYIASESTTLDPSTETEPQDIDTTLPGPVLCEEGEEFLAAPNCQQYYQCLYGEGILKLCPPDLYWDPALDVCGWDSKYCENVDEPTGKESDCSSGLPFLPYEPDCGKYIQCVYNNGIKQNCPIGLFWNQPLQRCDYTCDSRFAYSEDDQEQ</sequence>
<feature type="chain" id="PRO_5043930678" evidence="6">
    <location>
        <begin position="20"/>
        <end position="175"/>
    </location>
</feature>
<feature type="domain" description="Chitin-binding type-2" evidence="7">
    <location>
        <begin position="113"/>
        <end position="160"/>
    </location>
</feature>
<evidence type="ECO:0000256" key="1">
    <source>
        <dbReference type="ARBA" id="ARBA00022669"/>
    </source>
</evidence>
<dbReference type="Proteomes" id="UP001500889">
    <property type="component" value="Chromosome J"/>
</dbReference>
<evidence type="ECO:0000256" key="2">
    <source>
        <dbReference type="ARBA" id="ARBA00022729"/>
    </source>
</evidence>
<dbReference type="GO" id="GO:0005576">
    <property type="term" value="C:extracellular region"/>
    <property type="evidence" value="ECO:0007669"/>
    <property type="project" value="InterPro"/>
</dbReference>
<evidence type="ECO:0000313" key="9">
    <source>
        <dbReference type="Proteomes" id="UP001500889"/>
    </source>
</evidence>
<keyword evidence="9" id="KW-1185">Reference proteome</keyword>
<gene>
    <name evidence="8" type="ORF">DMAD_06486</name>
</gene>
<keyword evidence="2 6" id="KW-0732">Signal</keyword>
<evidence type="ECO:0000256" key="6">
    <source>
        <dbReference type="SAM" id="SignalP"/>
    </source>
</evidence>
<evidence type="ECO:0000259" key="7">
    <source>
        <dbReference type="PROSITE" id="PS50940"/>
    </source>
</evidence>
<dbReference type="InterPro" id="IPR051940">
    <property type="entry name" value="Chitin_bind-dev_reg"/>
</dbReference>
<dbReference type="Pfam" id="PF01607">
    <property type="entry name" value="CBM_14"/>
    <property type="match status" value="2"/>
</dbReference>
<dbReference type="Gene3D" id="2.170.140.10">
    <property type="entry name" value="Chitin binding domain"/>
    <property type="match status" value="2"/>
</dbReference>
<dbReference type="SMART" id="SM00494">
    <property type="entry name" value="ChtBD2"/>
    <property type="match status" value="2"/>
</dbReference>
<name>A0AAU9FS32_DROMD</name>
<feature type="domain" description="Chitin-binding type-2" evidence="7">
    <location>
        <begin position="52"/>
        <end position="105"/>
    </location>
</feature>
<keyword evidence="4" id="KW-1015">Disulfide bond</keyword>
<reference evidence="8 9" key="1">
    <citation type="submission" date="2024-02" db="EMBL/GenBank/DDBJ databases">
        <title>A chromosome-level genome assembly of Drosophila madeirensis, a fruit fly species endemic to Madeira island.</title>
        <authorList>
            <person name="Tomihara K."/>
            <person name="Llopart A."/>
            <person name="Yamamoto D."/>
        </authorList>
    </citation>
    <scope>NUCLEOTIDE SEQUENCE [LARGE SCALE GENOMIC DNA]</scope>
    <source>
        <strain evidence="8 9">RF1</strain>
    </source>
</reference>
<feature type="signal peptide" evidence="6">
    <location>
        <begin position="1"/>
        <end position="19"/>
    </location>
</feature>
<accession>A0AAU9FS32</accession>
<dbReference type="InterPro" id="IPR036508">
    <property type="entry name" value="Chitin-bd_dom_sf"/>
</dbReference>
<evidence type="ECO:0000256" key="3">
    <source>
        <dbReference type="ARBA" id="ARBA00022737"/>
    </source>
</evidence>
<protein>
    <submittedName>
        <fullName evidence="8">Peritrophin-1</fullName>
    </submittedName>
</protein>
<keyword evidence="1" id="KW-0147">Chitin-binding</keyword>
<dbReference type="GO" id="GO:0008061">
    <property type="term" value="F:chitin binding"/>
    <property type="evidence" value="ECO:0007669"/>
    <property type="project" value="UniProtKB-KW"/>
</dbReference>
<evidence type="ECO:0000256" key="4">
    <source>
        <dbReference type="ARBA" id="ARBA00023157"/>
    </source>
</evidence>
<dbReference type="EMBL" id="AP029265">
    <property type="protein sequence ID" value="BFF98294.1"/>
    <property type="molecule type" value="Genomic_DNA"/>
</dbReference>
<organism evidence="8 9">
    <name type="scientific">Drosophila madeirensis</name>
    <name type="common">Fruit fly</name>
    <dbReference type="NCBI Taxonomy" id="30013"/>
    <lineage>
        <taxon>Eukaryota</taxon>
        <taxon>Metazoa</taxon>
        <taxon>Ecdysozoa</taxon>
        <taxon>Arthropoda</taxon>
        <taxon>Hexapoda</taxon>
        <taxon>Insecta</taxon>
        <taxon>Pterygota</taxon>
        <taxon>Neoptera</taxon>
        <taxon>Endopterygota</taxon>
        <taxon>Diptera</taxon>
        <taxon>Brachycera</taxon>
        <taxon>Muscomorpha</taxon>
        <taxon>Ephydroidea</taxon>
        <taxon>Drosophilidae</taxon>
        <taxon>Drosophila</taxon>
        <taxon>Sophophora</taxon>
    </lineage>
</organism>